<comment type="caution">
    <text evidence="3">The sequence shown here is derived from an EMBL/GenBank/DDBJ whole genome shotgun (WGS) entry which is preliminary data.</text>
</comment>
<dbReference type="InterPro" id="IPR040357">
    <property type="entry name" value="Vma22/CCDC115"/>
</dbReference>
<evidence type="ECO:0000313" key="3">
    <source>
        <dbReference type="EMBL" id="KYQ90499.1"/>
    </source>
</evidence>
<dbReference type="InParanoid" id="A0A151Z968"/>
<dbReference type="AlphaFoldDB" id="A0A151Z968"/>
<dbReference type="GO" id="GO:0070072">
    <property type="term" value="P:vacuolar proton-transporting V-type ATPase complex assembly"/>
    <property type="evidence" value="ECO:0007669"/>
    <property type="project" value="InterPro"/>
</dbReference>
<organism evidence="3 4">
    <name type="scientific">Tieghemostelium lacteum</name>
    <name type="common">Slime mold</name>
    <name type="synonym">Dictyostelium lacteum</name>
    <dbReference type="NCBI Taxonomy" id="361077"/>
    <lineage>
        <taxon>Eukaryota</taxon>
        <taxon>Amoebozoa</taxon>
        <taxon>Evosea</taxon>
        <taxon>Eumycetozoa</taxon>
        <taxon>Dictyostelia</taxon>
        <taxon>Dictyosteliales</taxon>
        <taxon>Raperosteliaceae</taxon>
        <taxon>Tieghemostelium</taxon>
    </lineage>
</organism>
<evidence type="ECO:0000256" key="1">
    <source>
        <dbReference type="ARBA" id="ARBA00093634"/>
    </source>
</evidence>
<dbReference type="Proteomes" id="UP000076078">
    <property type="component" value="Unassembled WGS sequence"/>
</dbReference>
<gene>
    <name evidence="3" type="ORF">DLAC_09126</name>
</gene>
<dbReference type="PANTHER" id="PTHR31996">
    <property type="entry name" value="COILED-COIL DOMAIN-CONTAINING PROTEIN 115"/>
    <property type="match status" value="1"/>
</dbReference>
<dbReference type="PANTHER" id="PTHR31996:SF2">
    <property type="entry name" value="COILED-COIL DOMAIN-CONTAINING PROTEIN 115"/>
    <property type="match status" value="1"/>
</dbReference>
<feature type="compositionally biased region" description="Polar residues" evidence="2">
    <location>
        <begin position="84"/>
        <end position="97"/>
    </location>
</feature>
<dbReference type="Pfam" id="PF21730">
    <property type="entry name" value="Vma22_CCDC115"/>
    <property type="match status" value="1"/>
</dbReference>
<dbReference type="OMA" id="DPIYWFG"/>
<protein>
    <recommendedName>
        <fullName evidence="1">Vacuolar ATPase assembly protein VMA22</fullName>
    </recommendedName>
</protein>
<sequence>MGLKSLGELQYPEYMKSNVNITMPKVVNNLLDNGDDDDYITVHYNKPQLDVNTSSNNNNNNSSSTSTSSKNTSRRRNVNTSTNEINTSKNSIPLDTLNSNGNNDDNDSQGGGSGNGNTPTGYDDSDEEDEEKKKRKLKYKSDPIYWFGVMTPPTLKQSQSHFKQAVNLSIEISNKLIKLELLHQKYLQISNDVDKNNEIK</sequence>
<name>A0A151Z968_TIELA</name>
<dbReference type="GO" id="GO:0051082">
    <property type="term" value="F:unfolded protein binding"/>
    <property type="evidence" value="ECO:0007669"/>
    <property type="project" value="TreeGrafter"/>
</dbReference>
<feature type="region of interest" description="Disordered" evidence="2">
    <location>
        <begin position="48"/>
        <end position="136"/>
    </location>
</feature>
<proteinExistence type="predicted"/>
<keyword evidence="4" id="KW-1185">Reference proteome</keyword>
<feature type="compositionally biased region" description="Low complexity" evidence="2">
    <location>
        <begin position="52"/>
        <end position="71"/>
    </location>
</feature>
<dbReference type="OrthoDB" id="21376at2759"/>
<evidence type="ECO:0000256" key="2">
    <source>
        <dbReference type="SAM" id="MobiDB-lite"/>
    </source>
</evidence>
<dbReference type="STRING" id="361077.A0A151Z968"/>
<dbReference type="EMBL" id="LODT01000037">
    <property type="protein sequence ID" value="KYQ90499.1"/>
    <property type="molecule type" value="Genomic_DNA"/>
</dbReference>
<accession>A0A151Z968</accession>
<evidence type="ECO:0000313" key="4">
    <source>
        <dbReference type="Proteomes" id="UP000076078"/>
    </source>
</evidence>
<reference evidence="3 4" key="1">
    <citation type="submission" date="2015-12" db="EMBL/GenBank/DDBJ databases">
        <title>Dictyostelia acquired genes for synthesis and detection of signals that induce cell-type specialization by lateral gene transfer from prokaryotes.</title>
        <authorList>
            <person name="Gloeckner G."/>
            <person name="Schaap P."/>
        </authorList>
    </citation>
    <scope>NUCLEOTIDE SEQUENCE [LARGE SCALE GENOMIC DNA]</scope>
    <source>
        <strain evidence="3 4">TK</strain>
    </source>
</reference>